<dbReference type="InParanoid" id="A0A316W3L2"/>
<gene>
    <name evidence="8" type="ORF">IE81DRAFT_310753</name>
</gene>
<feature type="region of interest" description="Disordered" evidence="6">
    <location>
        <begin position="738"/>
        <end position="767"/>
    </location>
</feature>
<feature type="compositionally biased region" description="Basic and acidic residues" evidence="6">
    <location>
        <begin position="644"/>
        <end position="654"/>
    </location>
</feature>
<dbReference type="InterPro" id="IPR006073">
    <property type="entry name" value="GTP-bd"/>
</dbReference>
<reference evidence="8 9" key="1">
    <citation type="journal article" date="2018" name="Mol. Biol. Evol.">
        <title>Broad Genomic Sampling Reveals a Smut Pathogenic Ancestry of the Fungal Clade Ustilaginomycotina.</title>
        <authorList>
            <person name="Kijpornyongpan T."/>
            <person name="Mondo S.J."/>
            <person name="Barry K."/>
            <person name="Sandor L."/>
            <person name="Lee J."/>
            <person name="Lipzen A."/>
            <person name="Pangilinan J."/>
            <person name="LaButti K."/>
            <person name="Hainaut M."/>
            <person name="Henrissat B."/>
            <person name="Grigoriev I.V."/>
            <person name="Spatafora J.W."/>
            <person name="Aime M.C."/>
        </authorList>
    </citation>
    <scope>NUCLEOTIDE SEQUENCE [LARGE SCALE GENOMIC DNA]</scope>
    <source>
        <strain evidence="8 9">MCA 4658</strain>
    </source>
</reference>
<evidence type="ECO:0000313" key="8">
    <source>
        <dbReference type="EMBL" id="PWN44487.1"/>
    </source>
</evidence>
<dbReference type="RefSeq" id="XP_025371647.1">
    <property type="nucleotide sequence ID" value="XM_025512423.1"/>
</dbReference>
<feature type="compositionally biased region" description="Basic residues" evidence="6">
    <location>
        <begin position="748"/>
        <end position="760"/>
    </location>
</feature>
<feature type="region of interest" description="Disordered" evidence="6">
    <location>
        <begin position="689"/>
        <end position="726"/>
    </location>
</feature>
<dbReference type="GO" id="GO:0000054">
    <property type="term" value="P:ribosomal subunit export from nucleus"/>
    <property type="evidence" value="ECO:0007669"/>
    <property type="project" value="TreeGrafter"/>
</dbReference>
<dbReference type="CDD" id="cd01857">
    <property type="entry name" value="HSR1_MMR1"/>
    <property type="match status" value="1"/>
</dbReference>
<keyword evidence="9" id="KW-1185">Reference proteome</keyword>
<feature type="compositionally biased region" description="Acidic residues" evidence="6">
    <location>
        <begin position="307"/>
        <end position="328"/>
    </location>
</feature>
<keyword evidence="5" id="KW-0342">GTP-binding</keyword>
<keyword evidence="3" id="KW-0547">Nucleotide-binding</keyword>
<dbReference type="Gene3D" id="3.40.50.300">
    <property type="entry name" value="P-loop containing nucleotide triphosphate hydrolases"/>
    <property type="match status" value="2"/>
</dbReference>
<keyword evidence="4 8" id="KW-0378">Hydrolase</keyword>
<feature type="region of interest" description="Disordered" evidence="6">
    <location>
        <begin position="299"/>
        <end position="342"/>
    </location>
</feature>
<dbReference type="EMBL" id="KZ819361">
    <property type="protein sequence ID" value="PWN44487.1"/>
    <property type="molecule type" value="Genomic_DNA"/>
</dbReference>
<dbReference type="PANTHER" id="PTHR45709:SF2">
    <property type="entry name" value="LARGE SUBUNIT GTPASE 1 HOMOLOG"/>
    <property type="match status" value="1"/>
</dbReference>
<dbReference type="GeneID" id="37034293"/>
<sequence>MPLPTSKKNAGLGHAIANRRAKESSQRNASAFHTTDFNRGLQSVTHQGDLEEFIATAQLAESDFTAERRNVTVVSAPAADGMRGGGVNARGWNPFLLDGREERESLERQRRNKEALRVPRRPRWDSKTTPSQLQRLEAEAFLDWRRSLAQLTDSGGFVLTPFERNLEVWRQLWRVVERSHLVVQIVDARNPLRFRCEDLEKYVEDIPARVGSSPADDEEKGEDEGLKERKKGPRRNLLLINKADLLDQSQRRIWAKYFEENGIRYAFFSAANAAAVQQERLEREMQEEHERLLKEEAQEAALREGGLDVDEEEQEEDAEDQQQEDEDAQQATAAKGHSAAKHLEARVNARADTQQARLGAQVRETAAAAAAAASALDQAAQDVDSTLSDDAHDHSDPTRVLNVLELEELFRLSAPPLDDFATAEQGAPSKLVVGLVGYPNVGKSSTINALLGEKKVSVSSTPGHTKHFQTINLSDNTVLCDCPGLVFPQFATTPADLVCDGVLPIDQMREYTAPAELIARRIPKDILQGTYSIRIEMQLREEGGSGQPTGLELLTSYAVARGFVRQGQGNPDESRAARYIFKDYVNARLLYAHAPPGVDGDVFNSTQREACRAALRVKRYAPALSLAEAEEHQEQPTGAGAGADGKETSRAARAKNDAISLAARKQQQGSKSSALDSSFFKSSMFSNHGPSGSGAAGHYTTKGRSGNASAALRGKSINDDGTPVTQEQLQREMELMSTTSFASGNGAGKKHFKANKRNKQRSGQGFA</sequence>
<dbReference type="InterPro" id="IPR027417">
    <property type="entry name" value="P-loop_NTPase"/>
</dbReference>
<dbReference type="PANTHER" id="PTHR45709">
    <property type="entry name" value="LARGE SUBUNIT GTPASE 1 HOMOLOG-RELATED"/>
    <property type="match status" value="1"/>
</dbReference>
<proteinExistence type="predicted"/>
<evidence type="ECO:0000256" key="5">
    <source>
        <dbReference type="ARBA" id="ARBA00023134"/>
    </source>
</evidence>
<evidence type="ECO:0000256" key="4">
    <source>
        <dbReference type="ARBA" id="ARBA00022801"/>
    </source>
</evidence>
<organism evidence="8 9">
    <name type="scientific">Ceraceosorus guamensis</name>
    <dbReference type="NCBI Taxonomy" id="1522189"/>
    <lineage>
        <taxon>Eukaryota</taxon>
        <taxon>Fungi</taxon>
        <taxon>Dikarya</taxon>
        <taxon>Basidiomycota</taxon>
        <taxon>Ustilaginomycotina</taxon>
        <taxon>Exobasidiomycetes</taxon>
        <taxon>Ceraceosorales</taxon>
        <taxon>Ceraceosoraceae</taxon>
        <taxon>Ceraceosorus</taxon>
    </lineage>
</organism>
<dbReference type="Proteomes" id="UP000245783">
    <property type="component" value="Unassembled WGS sequence"/>
</dbReference>
<dbReference type="PROSITE" id="PS51721">
    <property type="entry name" value="G_CP"/>
    <property type="match status" value="1"/>
</dbReference>
<feature type="domain" description="CP-type G" evidence="7">
    <location>
        <begin position="169"/>
        <end position="488"/>
    </location>
</feature>
<dbReference type="FunCoup" id="A0A316W3L2">
    <property type="interactions" value="817"/>
</dbReference>
<dbReference type="GO" id="GO:0005525">
    <property type="term" value="F:GTP binding"/>
    <property type="evidence" value="ECO:0007669"/>
    <property type="project" value="UniProtKB-KW"/>
</dbReference>
<dbReference type="GO" id="GO:0005829">
    <property type="term" value="C:cytosol"/>
    <property type="evidence" value="ECO:0007669"/>
    <property type="project" value="TreeGrafter"/>
</dbReference>
<feature type="region of interest" description="Disordered" evidence="6">
    <location>
        <begin position="207"/>
        <end position="229"/>
    </location>
</feature>
<protein>
    <submittedName>
        <fullName evidence="8">P-loop containing nucleoside triphosphate hydrolase protein</fullName>
    </submittedName>
</protein>
<keyword evidence="2" id="KW-0963">Cytoplasm</keyword>
<evidence type="ECO:0000256" key="1">
    <source>
        <dbReference type="ARBA" id="ARBA00004496"/>
    </source>
</evidence>
<dbReference type="OrthoDB" id="61815at2759"/>
<evidence type="ECO:0000256" key="3">
    <source>
        <dbReference type="ARBA" id="ARBA00022741"/>
    </source>
</evidence>
<evidence type="ECO:0000259" key="7">
    <source>
        <dbReference type="PROSITE" id="PS51721"/>
    </source>
</evidence>
<dbReference type="STRING" id="1522189.A0A316W3L2"/>
<evidence type="ECO:0000256" key="6">
    <source>
        <dbReference type="SAM" id="MobiDB-lite"/>
    </source>
</evidence>
<name>A0A316W3L2_9BASI</name>
<evidence type="ECO:0000313" key="9">
    <source>
        <dbReference type="Proteomes" id="UP000245783"/>
    </source>
</evidence>
<dbReference type="AlphaFoldDB" id="A0A316W3L2"/>
<comment type="subcellular location">
    <subcellularLocation>
        <location evidence="1">Cytoplasm</location>
    </subcellularLocation>
</comment>
<feature type="region of interest" description="Disordered" evidence="6">
    <location>
        <begin position="627"/>
        <end position="654"/>
    </location>
</feature>
<accession>A0A316W3L2</accession>
<dbReference type="SUPFAM" id="SSF52540">
    <property type="entry name" value="P-loop containing nucleoside triphosphate hydrolases"/>
    <property type="match status" value="1"/>
</dbReference>
<dbReference type="Pfam" id="PF01926">
    <property type="entry name" value="MMR_HSR1"/>
    <property type="match status" value="1"/>
</dbReference>
<dbReference type="InterPro" id="IPR043358">
    <property type="entry name" value="GNL1-like"/>
</dbReference>
<dbReference type="InterPro" id="IPR030378">
    <property type="entry name" value="G_CP_dom"/>
</dbReference>
<dbReference type="GO" id="GO:0003924">
    <property type="term" value="F:GTPase activity"/>
    <property type="evidence" value="ECO:0007669"/>
    <property type="project" value="InterPro"/>
</dbReference>
<evidence type="ECO:0000256" key="2">
    <source>
        <dbReference type="ARBA" id="ARBA00022490"/>
    </source>
</evidence>